<feature type="transmembrane region" description="Helical" evidence="9">
    <location>
        <begin position="1241"/>
        <end position="1260"/>
    </location>
</feature>
<dbReference type="InterPro" id="IPR000719">
    <property type="entry name" value="Prot_kinase_dom"/>
</dbReference>
<feature type="transmembrane region" description="Helical" evidence="9">
    <location>
        <begin position="844"/>
        <end position="863"/>
    </location>
</feature>
<evidence type="ECO:0008006" key="14">
    <source>
        <dbReference type="Google" id="ProtNLM"/>
    </source>
</evidence>
<dbReference type="InterPro" id="IPR045263">
    <property type="entry name" value="GLUT"/>
</dbReference>
<keyword evidence="13" id="KW-1185">Reference proteome</keyword>
<feature type="transmembrane region" description="Helical" evidence="9">
    <location>
        <begin position="1137"/>
        <end position="1155"/>
    </location>
</feature>
<keyword evidence="4 9" id="KW-0812">Transmembrane</keyword>
<dbReference type="PANTHER" id="PTHR23503:SF8">
    <property type="entry name" value="FACILITATED GLUCOSE TRANSPORTER PROTEIN 1"/>
    <property type="match status" value="1"/>
</dbReference>
<feature type="transmembrane region" description="Helical" evidence="9">
    <location>
        <begin position="927"/>
        <end position="945"/>
    </location>
</feature>
<dbReference type="InterPro" id="IPR005829">
    <property type="entry name" value="Sugar_transporter_CS"/>
</dbReference>
<feature type="region of interest" description="Disordered" evidence="8">
    <location>
        <begin position="1023"/>
        <end position="1055"/>
    </location>
</feature>
<evidence type="ECO:0000259" key="10">
    <source>
        <dbReference type="PROSITE" id="PS50011"/>
    </source>
</evidence>
<sequence>MTWDFLECSFERFQQSYFPFTIPEERWDTILSKVLERRDIFAENVNGKTVFKAFMEPIPVDVEDPRDDVDEDCDESMDEDQSEDEDDYQYEDYETYRPFHEIAKAIAEAAMQVAAFVETRELNYVYRPCPQTMMHTDSIGFSYDNLVDAVFEKRCRCGKGELHGVSEHPRLFDEDETSRATSPIVDYEGGLFNSVRTMDIGCVFRLRTDGTYYRLTENMASATACVIIDDPRRMFGYGFTIEGCEVTPAYFCRSYSVEAEKLSLDNPDDLYRLIRMFISFMFATDEEMGYDPNVTRHEAHNGTTAGYTFKIHSSDVTDKRTRIWLVEEMCSAEDDASSVAEPAIRYVLKDVWHSSKTQTEKQIQDAIFKDIKEFLSASPLPPKKAELAKLQSKHAHLLSGDEFKRYFTTIVSEYQGRVTPSCDWNQSKIGDFSEEDEYEPKRQYRVIFKELCTHVGRMETLGDAMDILREILIPLQLMHCAGWVHRDISVGNILAYQSDETQPWQAKLSDLEYATKFPPKRRRSGDRVTNSGRIGTLSFMADEILREQYYTISDRKVEEARKCVRATREERRAKIIARAAKYKARLHAQDNADEEPWESETETSSIVVHNPQHDVESLWWVGLWMITLRVDCPRSREWASSRVFSDTGPRRMDFREEIFDGLYRNLHPDLRKPFAFAFEFLRSDLLASYMEREQTDGVMDLNAYKDVYEHADEFFMTIQEGPSAWREVKLRHSGQRELVISSSMHNQAHKLYGSSFTLYGWLVCMWALITSFQHGYHTSVLNQVEDVLTCKQTPKSDIQSISLPECIPMTDVTFSLITSIYTIGGLTGSLLAKYAMDRTGRRGANCISAFLIVLGTTVMALAGNVTTLLAGRFLIGVASGLGLCVTPIYLSEISPEKISGKIGESLFLLEPLVFLTDCSNAGMFTQLSIVIGIMVTEVVGLGLVGPSKTQSLLNFSSASISPPSTWRYVFLPSSALSALQLLVSITIVESPIFLLKSRTQSEDEIPDPDSASASAKRKLWGELQGSGTVSEESPLLLNRDDARSHEGAEIEQSPTEEKLSVRQLLKQKDLRNPLFIVCLAMIAQQVSGINPVLYYSNDILSKSLPTLSAYVSLGITVLNALVTVPAVLLVEKLGRKKLLAISTAGALLSLAVLGFTLDSAQNGTARIISSVAIILFVMSFAFGLGPVPFVLIPEVSPANAISALSSVGLSISWITNCLVGFAFLPLRNWLSGGEASNEGRVFYVIVVLLAVPAGMLFRVYKPSN</sequence>
<dbReference type="InterPro" id="IPR040976">
    <property type="entry name" value="Pkinase_fungal"/>
</dbReference>
<dbReference type="SUPFAM" id="SSF56112">
    <property type="entry name" value="Protein kinase-like (PK-like)"/>
    <property type="match status" value="1"/>
</dbReference>
<dbReference type="InterPro" id="IPR036259">
    <property type="entry name" value="MFS_trans_sf"/>
</dbReference>
<dbReference type="SUPFAM" id="SSF103473">
    <property type="entry name" value="MFS general substrate transporter"/>
    <property type="match status" value="1"/>
</dbReference>
<dbReference type="PANTHER" id="PTHR23503">
    <property type="entry name" value="SOLUTE CARRIER FAMILY 2"/>
    <property type="match status" value="1"/>
</dbReference>
<evidence type="ECO:0000256" key="9">
    <source>
        <dbReference type="SAM" id="Phobius"/>
    </source>
</evidence>
<dbReference type="PRINTS" id="PR00171">
    <property type="entry name" value="SUGRTRNSPORT"/>
</dbReference>
<organism evidence="12 13">
    <name type="scientific">Agrocybe pediades</name>
    <dbReference type="NCBI Taxonomy" id="84607"/>
    <lineage>
        <taxon>Eukaryota</taxon>
        <taxon>Fungi</taxon>
        <taxon>Dikarya</taxon>
        <taxon>Basidiomycota</taxon>
        <taxon>Agaricomycotina</taxon>
        <taxon>Agaricomycetes</taxon>
        <taxon>Agaricomycetidae</taxon>
        <taxon>Agaricales</taxon>
        <taxon>Agaricineae</taxon>
        <taxon>Strophariaceae</taxon>
        <taxon>Agrocybe</taxon>
    </lineage>
</organism>
<comment type="similarity">
    <text evidence="2">Belongs to the major facilitator superfamily. Sugar transporter (TC 2.A.1.1) family.</text>
</comment>
<feature type="transmembrane region" description="Helical" evidence="9">
    <location>
        <begin position="1167"/>
        <end position="1191"/>
    </location>
</feature>
<dbReference type="PROSITE" id="PS00216">
    <property type="entry name" value="SUGAR_TRANSPORT_1"/>
    <property type="match status" value="1"/>
</dbReference>
<accession>A0A8H4VUD9</accession>
<feature type="domain" description="Major facilitator superfamily (MFS) profile" evidence="11">
    <location>
        <begin position="763"/>
        <end position="1264"/>
    </location>
</feature>
<feature type="region of interest" description="Disordered" evidence="8">
    <location>
        <begin position="61"/>
        <end position="88"/>
    </location>
</feature>
<evidence type="ECO:0000259" key="11">
    <source>
        <dbReference type="PROSITE" id="PS50850"/>
    </source>
</evidence>
<feature type="transmembrane region" description="Helical" evidence="9">
    <location>
        <begin position="1203"/>
        <end position="1226"/>
    </location>
</feature>
<dbReference type="GO" id="GO:0005524">
    <property type="term" value="F:ATP binding"/>
    <property type="evidence" value="ECO:0007669"/>
    <property type="project" value="InterPro"/>
</dbReference>
<reference evidence="12 13" key="1">
    <citation type="submission" date="2019-12" db="EMBL/GenBank/DDBJ databases">
        <authorList>
            <person name="Floudas D."/>
            <person name="Bentzer J."/>
            <person name="Ahren D."/>
            <person name="Johansson T."/>
            <person name="Persson P."/>
            <person name="Tunlid A."/>
        </authorList>
    </citation>
    <scope>NUCLEOTIDE SEQUENCE [LARGE SCALE GENOMIC DNA]</scope>
    <source>
        <strain evidence="12 13">CBS 102.39</strain>
    </source>
</reference>
<evidence type="ECO:0000256" key="5">
    <source>
        <dbReference type="ARBA" id="ARBA00022989"/>
    </source>
</evidence>
<dbReference type="EMBL" id="JAACJL010000002">
    <property type="protein sequence ID" value="KAF4622587.1"/>
    <property type="molecule type" value="Genomic_DNA"/>
</dbReference>
<evidence type="ECO:0000313" key="13">
    <source>
        <dbReference type="Proteomes" id="UP000521872"/>
    </source>
</evidence>
<evidence type="ECO:0000313" key="12">
    <source>
        <dbReference type="EMBL" id="KAF4622587.1"/>
    </source>
</evidence>
<keyword evidence="6 9" id="KW-0472">Membrane</keyword>
<feature type="transmembrane region" description="Helical" evidence="9">
    <location>
        <begin position="1107"/>
        <end position="1130"/>
    </location>
</feature>
<comment type="caution">
    <text evidence="12">The sequence shown here is derived from an EMBL/GenBank/DDBJ whole genome shotgun (WGS) entry which is preliminary data.</text>
</comment>
<dbReference type="PROSITE" id="PS50850">
    <property type="entry name" value="MFS"/>
    <property type="match status" value="1"/>
</dbReference>
<dbReference type="GO" id="GO:0004672">
    <property type="term" value="F:protein kinase activity"/>
    <property type="evidence" value="ECO:0007669"/>
    <property type="project" value="InterPro"/>
</dbReference>
<dbReference type="AlphaFoldDB" id="A0A8H4VUD9"/>
<dbReference type="InterPro" id="IPR005828">
    <property type="entry name" value="MFS_sugar_transport-like"/>
</dbReference>
<dbReference type="Pfam" id="PF17667">
    <property type="entry name" value="Pkinase_fungal"/>
    <property type="match status" value="1"/>
</dbReference>
<dbReference type="InterPro" id="IPR020846">
    <property type="entry name" value="MFS_dom"/>
</dbReference>
<name>A0A8H4VUD9_9AGAR</name>
<dbReference type="Gene3D" id="1.10.510.10">
    <property type="entry name" value="Transferase(Phosphotransferase) domain 1"/>
    <property type="match status" value="1"/>
</dbReference>
<dbReference type="InterPro" id="IPR011009">
    <property type="entry name" value="Kinase-like_dom_sf"/>
</dbReference>
<dbReference type="GO" id="GO:0016020">
    <property type="term" value="C:membrane"/>
    <property type="evidence" value="ECO:0007669"/>
    <property type="project" value="UniProtKB-SubCell"/>
</dbReference>
<dbReference type="InterPro" id="IPR003663">
    <property type="entry name" value="Sugar/inositol_transpt"/>
</dbReference>
<dbReference type="GO" id="GO:0015149">
    <property type="term" value="F:hexose transmembrane transporter activity"/>
    <property type="evidence" value="ECO:0007669"/>
    <property type="project" value="TreeGrafter"/>
</dbReference>
<dbReference type="Proteomes" id="UP000521872">
    <property type="component" value="Unassembled WGS sequence"/>
</dbReference>
<evidence type="ECO:0000256" key="7">
    <source>
        <dbReference type="ARBA" id="ARBA00049119"/>
    </source>
</evidence>
<comment type="catalytic activity">
    <reaction evidence="7">
        <text>myo-inositol(out) + H(+)(out) = myo-inositol(in) + H(+)(in)</text>
        <dbReference type="Rhea" id="RHEA:60364"/>
        <dbReference type="ChEBI" id="CHEBI:15378"/>
        <dbReference type="ChEBI" id="CHEBI:17268"/>
    </reaction>
</comment>
<comment type="subcellular location">
    <subcellularLocation>
        <location evidence="1">Membrane</location>
        <topology evidence="1">Multi-pass membrane protein</topology>
    </subcellularLocation>
</comment>
<keyword evidence="3" id="KW-0813">Transport</keyword>
<dbReference type="Pfam" id="PF00083">
    <property type="entry name" value="Sugar_tr"/>
    <property type="match status" value="2"/>
</dbReference>
<feature type="domain" description="Protein kinase" evidence="10">
    <location>
        <begin position="282"/>
        <end position="670"/>
    </location>
</feature>
<evidence type="ECO:0000256" key="3">
    <source>
        <dbReference type="ARBA" id="ARBA00022448"/>
    </source>
</evidence>
<feature type="transmembrane region" description="Helical" evidence="9">
    <location>
        <begin position="1074"/>
        <end position="1095"/>
    </location>
</feature>
<dbReference type="Gene3D" id="1.20.1250.20">
    <property type="entry name" value="MFS general substrate transporter like domains"/>
    <property type="match status" value="1"/>
</dbReference>
<evidence type="ECO:0000256" key="6">
    <source>
        <dbReference type="ARBA" id="ARBA00023136"/>
    </source>
</evidence>
<evidence type="ECO:0000256" key="4">
    <source>
        <dbReference type="ARBA" id="ARBA00022692"/>
    </source>
</evidence>
<feature type="compositionally biased region" description="Basic and acidic residues" evidence="8">
    <location>
        <begin position="1038"/>
        <end position="1048"/>
    </location>
</feature>
<evidence type="ECO:0000256" key="2">
    <source>
        <dbReference type="ARBA" id="ARBA00010992"/>
    </source>
</evidence>
<evidence type="ECO:0000256" key="8">
    <source>
        <dbReference type="SAM" id="MobiDB-lite"/>
    </source>
</evidence>
<dbReference type="PROSITE" id="PS50011">
    <property type="entry name" value="PROTEIN_KINASE_DOM"/>
    <property type="match status" value="1"/>
</dbReference>
<evidence type="ECO:0000256" key="1">
    <source>
        <dbReference type="ARBA" id="ARBA00004141"/>
    </source>
</evidence>
<proteinExistence type="inferred from homology"/>
<keyword evidence="5 9" id="KW-1133">Transmembrane helix</keyword>
<gene>
    <name evidence="12" type="ORF">D9613_009239</name>
</gene>
<protein>
    <recommendedName>
        <fullName evidence="14">Major facilitator superfamily (MFS) profile domain-containing protein</fullName>
    </recommendedName>
</protein>
<feature type="transmembrane region" description="Helical" evidence="9">
    <location>
        <begin position="812"/>
        <end position="832"/>
    </location>
</feature>